<dbReference type="InterPro" id="IPR023753">
    <property type="entry name" value="FAD/NAD-binding_dom"/>
</dbReference>
<dbReference type="InterPro" id="IPR045024">
    <property type="entry name" value="NDH-2"/>
</dbReference>
<accession>A0A1G9QI16</accession>
<evidence type="ECO:0000259" key="10">
    <source>
        <dbReference type="Pfam" id="PF07992"/>
    </source>
</evidence>
<keyword evidence="6" id="KW-0560">Oxidoreductase</keyword>
<keyword evidence="3" id="KW-0285">Flavoprotein</keyword>
<organism evidence="12 13">
    <name type="scientific">Daejeonella rubra</name>
    <dbReference type="NCBI Taxonomy" id="990371"/>
    <lineage>
        <taxon>Bacteria</taxon>
        <taxon>Pseudomonadati</taxon>
        <taxon>Bacteroidota</taxon>
        <taxon>Sphingobacteriia</taxon>
        <taxon>Sphingobacteriales</taxon>
        <taxon>Sphingobacteriaceae</taxon>
        <taxon>Daejeonella</taxon>
    </lineage>
</organism>
<evidence type="ECO:0000313" key="12">
    <source>
        <dbReference type="EMBL" id="SDM10401.1"/>
    </source>
</evidence>
<evidence type="ECO:0000256" key="6">
    <source>
        <dbReference type="ARBA" id="ARBA00023002"/>
    </source>
</evidence>
<dbReference type="Pfam" id="PF07992">
    <property type="entry name" value="Pyr_redox_2"/>
    <property type="match status" value="1"/>
</dbReference>
<name>A0A1G9QI16_9SPHI</name>
<keyword evidence="13" id="KW-1185">Reference proteome</keyword>
<dbReference type="Pfam" id="PF22366">
    <property type="entry name" value="NDH2_C"/>
    <property type="match status" value="1"/>
</dbReference>
<evidence type="ECO:0000256" key="8">
    <source>
        <dbReference type="ARBA" id="ARBA00047599"/>
    </source>
</evidence>
<evidence type="ECO:0000256" key="4">
    <source>
        <dbReference type="ARBA" id="ARBA00022827"/>
    </source>
</evidence>
<keyword evidence="4" id="KW-0274">FAD</keyword>
<keyword evidence="7" id="KW-0520">NAD</keyword>
<dbReference type="EMBL" id="FNHH01000006">
    <property type="protein sequence ID" value="SDM10401.1"/>
    <property type="molecule type" value="Genomic_DNA"/>
</dbReference>
<dbReference type="GO" id="GO:0050136">
    <property type="term" value="F:NADH dehydrogenase (quinone) (non-electrogenic) activity"/>
    <property type="evidence" value="ECO:0007669"/>
    <property type="project" value="UniProtKB-EC"/>
</dbReference>
<feature type="domain" description="External alternative NADH-ubiquinone oxidoreductase-like C-terminal" evidence="11">
    <location>
        <begin position="355"/>
        <end position="409"/>
    </location>
</feature>
<evidence type="ECO:0000256" key="1">
    <source>
        <dbReference type="ARBA" id="ARBA00005272"/>
    </source>
</evidence>
<keyword evidence="9" id="KW-0472">Membrane</keyword>
<dbReference type="PRINTS" id="PR00411">
    <property type="entry name" value="PNDRDTASEI"/>
</dbReference>
<evidence type="ECO:0000256" key="9">
    <source>
        <dbReference type="SAM" id="Phobius"/>
    </source>
</evidence>
<comment type="similarity">
    <text evidence="1">Belongs to the NADH dehydrogenase family.</text>
</comment>
<evidence type="ECO:0000256" key="5">
    <source>
        <dbReference type="ARBA" id="ARBA00022946"/>
    </source>
</evidence>
<dbReference type="EC" id="1.6.5.9" evidence="2"/>
<keyword evidence="5" id="KW-0809">Transit peptide</keyword>
<dbReference type="SUPFAM" id="SSF51905">
    <property type="entry name" value="FAD/NAD(P)-binding domain"/>
    <property type="match status" value="1"/>
</dbReference>
<dbReference type="PRINTS" id="PR00368">
    <property type="entry name" value="FADPNR"/>
</dbReference>
<dbReference type="InterPro" id="IPR054585">
    <property type="entry name" value="NDH2-like_C"/>
</dbReference>
<dbReference type="PANTHER" id="PTHR43706">
    <property type="entry name" value="NADH DEHYDROGENASE"/>
    <property type="match status" value="1"/>
</dbReference>
<dbReference type="STRING" id="990371.SAMN05421813_10639"/>
<keyword evidence="9" id="KW-0812">Transmembrane</keyword>
<gene>
    <name evidence="12" type="ORF">SAMN05421813_10639</name>
</gene>
<dbReference type="PANTHER" id="PTHR43706:SF47">
    <property type="entry name" value="EXTERNAL NADH-UBIQUINONE OXIDOREDUCTASE 1, MITOCHONDRIAL-RELATED"/>
    <property type="match status" value="1"/>
</dbReference>
<reference evidence="13" key="1">
    <citation type="submission" date="2016-10" db="EMBL/GenBank/DDBJ databases">
        <authorList>
            <person name="Varghese N."/>
            <person name="Submissions S."/>
        </authorList>
    </citation>
    <scope>NUCLEOTIDE SEQUENCE [LARGE SCALE GENOMIC DNA]</scope>
    <source>
        <strain evidence="13">DSM 24536</strain>
    </source>
</reference>
<evidence type="ECO:0000256" key="7">
    <source>
        <dbReference type="ARBA" id="ARBA00023027"/>
    </source>
</evidence>
<sequence>MDQSVNNSSAFPKIVIIGGGFGGIELTKRLKNKETEVLMLDRHNYHTFQPLLYQVATGGLEADSIAFPLRKIFKDQKNFTFRVTEVERIDPNLKKVYSTIGEIDYDYLVIATGSDTNFFGQKEIERYSMPMKTIPEALNLRSMILQNLEEALIENDPLIKSSLLNFVVVGGGPTGVELSGALAELKKHVLPKDYPELSINDVKVYLVEGSAEVLGAMSEQASTKAKAFLEKLGVQVLTNIRVVSYDGKLIKLSDGQAIDTKNVLWSAGVKGSIPEGLSPDAITRANRILVNEFNQVKGYENIFAIGDVAAFITDEKPNGLPGVAPVAIQQGKMLAKNLISFINNEKPEPFQYFDKGSMATVGRNLAVVDIGKIRFQGVFAWFVWMFVHLMSLVGFRNKVVTFVNWVWSYFSYDRGTRLIIRRFSRIEPVMTKGRDHDDSGSSPL</sequence>
<feature type="transmembrane region" description="Helical" evidence="9">
    <location>
        <begin position="378"/>
        <end position="395"/>
    </location>
</feature>
<dbReference type="AlphaFoldDB" id="A0A1G9QI16"/>
<protein>
    <recommendedName>
        <fullName evidence="2">NADH:ubiquinone reductase (non-electrogenic)</fullName>
        <ecNumber evidence="2">1.6.5.9</ecNumber>
    </recommendedName>
</protein>
<dbReference type="OrthoDB" id="9781621at2"/>
<feature type="domain" description="FAD/NAD(P)-binding" evidence="10">
    <location>
        <begin position="13"/>
        <end position="331"/>
    </location>
</feature>
<evidence type="ECO:0000313" key="13">
    <source>
        <dbReference type="Proteomes" id="UP000199226"/>
    </source>
</evidence>
<dbReference type="Proteomes" id="UP000199226">
    <property type="component" value="Unassembled WGS sequence"/>
</dbReference>
<dbReference type="RefSeq" id="WP_090701823.1">
    <property type="nucleotide sequence ID" value="NZ_FNHH01000006.1"/>
</dbReference>
<dbReference type="InterPro" id="IPR036188">
    <property type="entry name" value="FAD/NAD-bd_sf"/>
</dbReference>
<comment type="catalytic activity">
    <reaction evidence="8">
        <text>a quinone + NADH + H(+) = a quinol + NAD(+)</text>
        <dbReference type="Rhea" id="RHEA:46160"/>
        <dbReference type="ChEBI" id="CHEBI:15378"/>
        <dbReference type="ChEBI" id="CHEBI:24646"/>
        <dbReference type="ChEBI" id="CHEBI:57540"/>
        <dbReference type="ChEBI" id="CHEBI:57945"/>
        <dbReference type="ChEBI" id="CHEBI:132124"/>
        <dbReference type="EC" id="1.6.5.9"/>
    </reaction>
</comment>
<keyword evidence="9" id="KW-1133">Transmembrane helix</keyword>
<evidence type="ECO:0000256" key="2">
    <source>
        <dbReference type="ARBA" id="ARBA00012637"/>
    </source>
</evidence>
<dbReference type="Gene3D" id="3.50.50.100">
    <property type="match status" value="1"/>
</dbReference>
<evidence type="ECO:0000259" key="11">
    <source>
        <dbReference type="Pfam" id="PF22366"/>
    </source>
</evidence>
<proteinExistence type="inferred from homology"/>
<evidence type="ECO:0000256" key="3">
    <source>
        <dbReference type="ARBA" id="ARBA00022630"/>
    </source>
</evidence>